<keyword evidence="1" id="KW-1133">Transmembrane helix</keyword>
<dbReference type="AlphaFoldDB" id="A0AA96J206"/>
<keyword evidence="1" id="KW-0472">Membrane</keyword>
<dbReference type="Proteomes" id="UP001304515">
    <property type="component" value="Chromosome"/>
</dbReference>
<keyword evidence="1" id="KW-0812">Transmembrane</keyword>
<feature type="transmembrane region" description="Helical" evidence="1">
    <location>
        <begin position="56"/>
        <end position="75"/>
    </location>
</feature>
<keyword evidence="4" id="KW-1185">Reference proteome</keyword>
<sequence length="190" mass="22929">MLELNQKKFNEKRRFKLTESGIETYTNDLDVETNTFFSYDEFSNETRIYTEKFPKILYIGLSMFVLAYIRVALLFDSLNDSSASATLLILLGSALTAFYYIYQKKYKLLCLDNDQQVFIFSDSPNEKKVDEFIKTFYEMRKADYRKRYFKINFENDPKKEIERMNWLLKEEIITQSEYDFMIEEIQIKFL</sequence>
<evidence type="ECO:0000313" key="4">
    <source>
        <dbReference type="Proteomes" id="UP001304515"/>
    </source>
</evidence>
<protein>
    <submittedName>
        <fullName evidence="2">Uncharacterized protein</fullName>
    </submittedName>
</protein>
<evidence type="ECO:0000313" key="2">
    <source>
        <dbReference type="EMBL" id="WNM18972.1"/>
    </source>
</evidence>
<accession>A0AA96J5J7</accession>
<dbReference type="KEGG" id="fcj:RN605_06575"/>
<gene>
    <name evidence="3" type="ORF">RN605_06575</name>
    <name evidence="2" type="ORF">RN608_13275</name>
</gene>
<feature type="transmembrane region" description="Helical" evidence="1">
    <location>
        <begin position="81"/>
        <end position="102"/>
    </location>
</feature>
<evidence type="ECO:0000313" key="3">
    <source>
        <dbReference type="EMBL" id="WNM23022.1"/>
    </source>
</evidence>
<reference evidence="2 4" key="1">
    <citation type="submission" date="2023-09" db="EMBL/GenBank/DDBJ databases">
        <title>Flavobacterium sp. a novel bacteria isolate from Pepper rhizosphere.</title>
        <authorList>
            <person name="Peng Y."/>
            <person name="Lee J."/>
        </authorList>
    </citation>
    <scope>NUCLEOTIDE SEQUENCE</scope>
    <source>
        <strain evidence="2">PMR2A8</strain>
        <strain evidence="3 4">PMTSA4</strain>
    </source>
</reference>
<evidence type="ECO:0000256" key="1">
    <source>
        <dbReference type="SAM" id="Phobius"/>
    </source>
</evidence>
<dbReference type="RefSeq" id="WP_313323328.1">
    <property type="nucleotide sequence ID" value="NZ_CP134878.1"/>
</dbReference>
<accession>A0AA96J206</accession>
<dbReference type="EMBL" id="CP134890">
    <property type="protein sequence ID" value="WNM23022.1"/>
    <property type="molecule type" value="Genomic_DNA"/>
</dbReference>
<dbReference type="EMBL" id="CP134878">
    <property type="protein sequence ID" value="WNM18972.1"/>
    <property type="molecule type" value="Genomic_DNA"/>
</dbReference>
<proteinExistence type="predicted"/>
<organism evidence="2">
    <name type="scientific">Flavobacterium capsici</name>
    <dbReference type="NCBI Taxonomy" id="3075618"/>
    <lineage>
        <taxon>Bacteria</taxon>
        <taxon>Pseudomonadati</taxon>
        <taxon>Bacteroidota</taxon>
        <taxon>Flavobacteriia</taxon>
        <taxon>Flavobacteriales</taxon>
        <taxon>Flavobacteriaceae</taxon>
        <taxon>Flavobacterium</taxon>
    </lineage>
</organism>
<name>A0AA96J206_9FLAO</name>